<organism evidence="1">
    <name type="scientific">Arion vulgaris</name>
    <dbReference type="NCBI Taxonomy" id="1028688"/>
    <lineage>
        <taxon>Eukaryota</taxon>
        <taxon>Metazoa</taxon>
        <taxon>Spiralia</taxon>
        <taxon>Lophotrochozoa</taxon>
        <taxon>Mollusca</taxon>
        <taxon>Gastropoda</taxon>
        <taxon>Heterobranchia</taxon>
        <taxon>Euthyneura</taxon>
        <taxon>Panpulmonata</taxon>
        <taxon>Eupulmonata</taxon>
        <taxon>Stylommatophora</taxon>
        <taxon>Helicina</taxon>
        <taxon>Arionoidea</taxon>
        <taxon>Arionidae</taxon>
        <taxon>Arion</taxon>
    </lineage>
</organism>
<reference evidence="1" key="1">
    <citation type="submission" date="2014-12" db="EMBL/GenBank/DDBJ databases">
        <title>Insight into the proteome of Arion vulgaris.</title>
        <authorList>
            <person name="Aradska J."/>
            <person name="Bulat T."/>
            <person name="Smidak R."/>
            <person name="Sarate P."/>
            <person name="Gangsoo J."/>
            <person name="Sialana F."/>
            <person name="Bilban M."/>
            <person name="Lubec G."/>
        </authorList>
    </citation>
    <scope>NUCLEOTIDE SEQUENCE</scope>
    <source>
        <tissue evidence="1">Skin</tissue>
    </source>
</reference>
<protein>
    <submittedName>
        <fullName evidence="1">Uncharacterized protein</fullName>
    </submittedName>
</protein>
<name>A0A0B6ZJM9_9EUPU</name>
<dbReference type="AlphaFoldDB" id="A0A0B6ZJM9"/>
<accession>A0A0B6ZJM9</accession>
<proteinExistence type="predicted"/>
<sequence>MRGGGVLCAVQWYNSQVGFTVQFYCTIIGHEHKYLRHENHVLNNITFMLGVSSQKAAHFSSQV</sequence>
<evidence type="ECO:0000313" key="1">
    <source>
        <dbReference type="EMBL" id="CEK67930.1"/>
    </source>
</evidence>
<dbReference type="EMBL" id="HACG01021065">
    <property type="protein sequence ID" value="CEK67930.1"/>
    <property type="molecule type" value="Transcribed_RNA"/>
</dbReference>
<gene>
    <name evidence="1" type="primary">ORF64453</name>
</gene>